<reference evidence="1" key="1">
    <citation type="submission" date="2018-01" db="EMBL/GenBank/DDBJ databases">
        <title>An insight into the sialome of Amazonian anophelines.</title>
        <authorList>
            <person name="Ribeiro J.M."/>
            <person name="Scarpassa V."/>
            <person name="Calvo E."/>
        </authorList>
    </citation>
    <scope>NUCLEOTIDE SEQUENCE</scope>
</reference>
<evidence type="ECO:0000313" key="1">
    <source>
        <dbReference type="EMBL" id="MBW75000.1"/>
    </source>
</evidence>
<dbReference type="EMBL" id="GGFL01010822">
    <property type="protein sequence ID" value="MBW75000.1"/>
    <property type="molecule type" value="Transcribed_RNA"/>
</dbReference>
<name>A0A2M4DBM2_ANODA</name>
<accession>A0A2M4DBM2</accession>
<proteinExistence type="predicted"/>
<sequence>MMIMLRAVFCSHVLWELVATHTRELSVRMESDNRVRTSPETVSLISVRETQRKPCLVLLLLLLLVRVLEENLLHFSLSLSNTPWESTSSGGAARGENLRSKTVMTTNAMYDCG</sequence>
<organism evidence="1">
    <name type="scientific">Anopheles darlingi</name>
    <name type="common">Mosquito</name>
    <dbReference type="NCBI Taxonomy" id="43151"/>
    <lineage>
        <taxon>Eukaryota</taxon>
        <taxon>Metazoa</taxon>
        <taxon>Ecdysozoa</taxon>
        <taxon>Arthropoda</taxon>
        <taxon>Hexapoda</taxon>
        <taxon>Insecta</taxon>
        <taxon>Pterygota</taxon>
        <taxon>Neoptera</taxon>
        <taxon>Endopterygota</taxon>
        <taxon>Diptera</taxon>
        <taxon>Nematocera</taxon>
        <taxon>Culicoidea</taxon>
        <taxon>Culicidae</taxon>
        <taxon>Anophelinae</taxon>
        <taxon>Anopheles</taxon>
    </lineage>
</organism>
<dbReference type="AlphaFoldDB" id="A0A2M4DBM2"/>
<protein>
    <submittedName>
        <fullName evidence="1">Putative secreted protein</fullName>
    </submittedName>
</protein>